<dbReference type="GO" id="GO:0003676">
    <property type="term" value="F:nucleic acid binding"/>
    <property type="evidence" value="ECO:0007669"/>
    <property type="project" value="InterPro"/>
</dbReference>
<dbReference type="SUPFAM" id="SSF53098">
    <property type="entry name" value="Ribonuclease H-like"/>
    <property type="match status" value="1"/>
</dbReference>
<dbReference type="InterPro" id="IPR012337">
    <property type="entry name" value="RNaseH-like_sf"/>
</dbReference>
<dbReference type="Proteomes" id="UP000257109">
    <property type="component" value="Unassembled WGS sequence"/>
</dbReference>
<sequence length="118" mass="13512">MDCFATPMFGGLPKGKGVDTILVEQDAHFILLLHPYTFRDVATALNGKLLQEFPSSIVLDRDQIFISTFWQELFQSYGTKLKFSSGYHSQITNAYLRCLVNNHPCQWVLLTLRLLMLI</sequence>
<organism evidence="1 2">
    <name type="scientific">Mucuna pruriens</name>
    <name type="common">Velvet bean</name>
    <name type="synonym">Dolichos pruriens</name>
    <dbReference type="NCBI Taxonomy" id="157652"/>
    <lineage>
        <taxon>Eukaryota</taxon>
        <taxon>Viridiplantae</taxon>
        <taxon>Streptophyta</taxon>
        <taxon>Embryophyta</taxon>
        <taxon>Tracheophyta</taxon>
        <taxon>Spermatophyta</taxon>
        <taxon>Magnoliopsida</taxon>
        <taxon>eudicotyledons</taxon>
        <taxon>Gunneridae</taxon>
        <taxon>Pentapetalae</taxon>
        <taxon>rosids</taxon>
        <taxon>fabids</taxon>
        <taxon>Fabales</taxon>
        <taxon>Fabaceae</taxon>
        <taxon>Papilionoideae</taxon>
        <taxon>50 kb inversion clade</taxon>
        <taxon>NPAAA clade</taxon>
        <taxon>indigoferoid/millettioid clade</taxon>
        <taxon>Phaseoleae</taxon>
        <taxon>Mucuna</taxon>
    </lineage>
</organism>
<evidence type="ECO:0000313" key="2">
    <source>
        <dbReference type="Proteomes" id="UP000257109"/>
    </source>
</evidence>
<reference evidence="1" key="1">
    <citation type="submission" date="2018-05" db="EMBL/GenBank/DDBJ databases">
        <title>Draft genome of Mucuna pruriens seed.</title>
        <authorList>
            <person name="Nnadi N.E."/>
            <person name="Vos R."/>
            <person name="Hasami M.H."/>
            <person name="Devisetty U.K."/>
            <person name="Aguiy J.C."/>
        </authorList>
    </citation>
    <scope>NUCLEOTIDE SEQUENCE [LARGE SCALE GENOMIC DNA]</scope>
    <source>
        <strain evidence="1">JCA_2017</strain>
    </source>
</reference>
<accession>A0A371IHW4</accession>
<protein>
    <recommendedName>
        <fullName evidence="3">Integrase catalytic domain-containing protein</fullName>
    </recommendedName>
</protein>
<dbReference type="Gene3D" id="3.30.420.10">
    <property type="entry name" value="Ribonuclease H-like superfamily/Ribonuclease H"/>
    <property type="match status" value="1"/>
</dbReference>
<name>A0A371IHW4_MUCPR</name>
<proteinExistence type="predicted"/>
<feature type="non-terminal residue" evidence="1">
    <location>
        <position position="1"/>
    </location>
</feature>
<evidence type="ECO:0000313" key="1">
    <source>
        <dbReference type="EMBL" id="RDY14619.1"/>
    </source>
</evidence>
<keyword evidence="2" id="KW-1185">Reference proteome</keyword>
<dbReference type="EMBL" id="QJKJ01000042">
    <property type="protein sequence ID" value="RDY14619.1"/>
    <property type="molecule type" value="Genomic_DNA"/>
</dbReference>
<gene>
    <name evidence="1" type="ORF">CR513_00300</name>
</gene>
<dbReference type="InterPro" id="IPR036397">
    <property type="entry name" value="RNaseH_sf"/>
</dbReference>
<dbReference type="AlphaFoldDB" id="A0A371IHW4"/>
<comment type="caution">
    <text evidence="1">The sequence shown here is derived from an EMBL/GenBank/DDBJ whole genome shotgun (WGS) entry which is preliminary data.</text>
</comment>
<dbReference type="OrthoDB" id="1721106at2759"/>
<evidence type="ECO:0008006" key="3">
    <source>
        <dbReference type="Google" id="ProtNLM"/>
    </source>
</evidence>